<accession>A0ABR4QJI3</accession>
<organism evidence="3 4">
    <name type="scientific">Taenia crassiceps</name>
    <dbReference type="NCBI Taxonomy" id="6207"/>
    <lineage>
        <taxon>Eukaryota</taxon>
        <taxon>Metazoa</taxon>
        <taxon>Spiralia</taxon>
        <taxon>Lophotrochozoa</taxon>
        <taxon>Platyhelminthes</taxon>
        <taxon>Cestoda</taxon>
        <taxon>Eucestoda</taxon>
        <taxon>Cyclophyllidea</taxon>
        <taxon>Taeniidae</taxon>
        <taxon>Taenia</taxon>
    </lineage>
</organism>
<feature type="domain" description="Gamma tubulin complex component protein N-terminal" evidence="2">
    <location>
        <begin position="14"/>
        <end position="73"/>
    </location>
</feature>
<keyword evidence="4" id="KW-1185">Reference proteome</keyword>
<comment type="caution">
    <text evidence="3">The sequence shown here is derived from an EMBL/GenBank/DDBJ whole genome shotgun (WGS) entry which is preliminary data.</text>
</comment>
<proteinExistence type="predicted"/>
<keyword evidence="1" id="KW-0493">Microtubule</keyword>
<evidence type="ECO:0000256" key="1">
    <source>
        <dbReference type="ARBA" id="ARBA00022701"/>
    </source>
</evidence>
<evidence type="ECO:0000313" key="4">
    <source>
        <dbReference type="Proteomes" id="UP001651158"/>
    </source>
</evidence>
<reference evidence="3 4" key="1">
    <citation type="journal article" date="2022" name="Front. Cell. Infect. Microbiol.">
        <title>The Genomes of Two Strains of Taenia crassiceps the Animal Model for the Study of Human Cysticercosis.</title>
        <authorList>
            <person name="Bobes R.J."/>
            <person name="Estrada K."/>
            <person name="Rios-Valencia D.G."/>
            <person name="Calderon-Gallegos A."/>
            <person name="de la Torre P."/>
            <person name="Carrero J.C."/>
            <person name="Sanchez-Flores A."/>
            <person name="Laclette J.P."/>
        </authorList>
    </citation>
    <scope>NUCLEOTIDE SEQUENCE [LARGE SCALE GENOMIC DNA]</scope>
    <source>
        <strain evidence="3">WFUcys</strain>
    </source>
</reference>
<dbReference type="Pfam" id="PF17681">
    <property type="entry name" value="GCP_N_terminal"/>
    <property type="match status" value="1"/>
</dbReference>
<gene>
    <name evidence="3" type="ORF">TcWFU_000018</name>
</gene>
<dbReference type="InterPro" id="IPR041470">
    <property type="entry name" value="GCP_N"/>
</dbReference>
<evidence type="ECO:0000313" key="3">
    <source>
        <dbReference type="EMBL" id="KAL5109629.1"/>
    </source>
</evidence>
<dbReference type="EMBL" id="JAKROA010000002">
    <property type="protein sequence ID" value="KAL5109629.1"/>
    <property type="molecule type" value="Genomic_DNA"/>
</dbReference>
<protein>
    <recommendedName>
        <fullName evidence="2">Gamma tubulin complex component protein N-terminal domain-containing protein</fullName>
    </recommendedName>
</protein>
<sequence length="83" mass="9296">MGVSDASHTPRIQSLSGLRLLAWLGRQAASTSITSPLPFLFHRATAPFLRFLHLWVQEGVHKDPFNEFGISVNGRFLFRKGGF</sequence>
<evidence type="ECO:0000259" key="2">
    <source>
        <dbReference type="Pfam" id="PF17681"/>
    </source>
</evidence>
<name>A0ABR4QJI3_9CEST</name>
<dbReference type="Proteomes" id="UP001651158">
    <property type="component" value="Unassembled WGS sequence"/>
</dbReference>